<dbReference type="AlphaFoldDB" id="A0AAV4PQP8"/>
<sequence>MVYAAPVSPLPEKILNRIVMHLRKNCKIFDEKDPLYLKEIGELKLNYEEVMREVRREFILGKKNGDQAPSLKFRFVYHVGREQKKRISSARNFLARNLHNLHPLIRETNNICLFHIKGIIIPYETFRVSEPHAIKGYSDEIIAKCVAYEDEMMSFWWPEISLLFAEKKNLAKFKGHQRLSILNCVNTLLSIKIHNVILETLYFILDVFKLKSDYLSTSPFFVRLKVCPTGSHAIILCDPTMKDFQEVFLTLFDHINQVLSKIPTMQCWIEEDDSESKLKVSVTEYWMDQLKEELKDCIKEYYEEITELCETCIRIFNSASPKAHDTEDRCRDSNPNPNIKEPAQTPCTVASRKT</sequence>
<gene>
    <name evidence="2" type="primary">DNAH12_1</name>
    <name evidence="2" type="ORF">CDAR_447371</name>
</gene>
<evidence type="ECO:0000313" key="3">
    <source>
        <dbReference type="Proteomes" id="UP001054837"/>
    </source>
</evidence>
<dbReference type="EMBL" id="BPLQ01003364">
    <property type="protein sequence ID" value="GIX99977.1"/>
    <property type="molecule type" value="Genomic_DNA"/>
</dbReference>
<evidence type="ECO:0000256" key="1">
    <source>
        <dbReference type="SAM" id="MobiDB-lite"/>
    </source>
</evidence>
<organism evidence="2 3">
    <name type="scientific">Caerostris darwini</name>
    <dbReference type="NCBI Taxonomy" id="1538125"/>
    <lineage>
        <taxon>Eukaryota</taxon>
        <taxon>Metazoa</taxon>
        <taxon>Ecdysozoa</taxon>
        <taxon>Arthropoda</taxon>
        <taxon>Chelicerata</taxon>
        <taxon>Arachnida</taxon>
        <taxon>Araneae</taxon>
        <taxon>Araneomorphae</taxon>
        <taxon>Entelegynae</taxon>
        <taxon>Araneoidea</taxon>
        <taxon>Araneidae</taxon>
        <taxon>Caerostris</taxon>
    </lineage>
</organism>
<keyword evidence="3" id="KW-1185">Reference proteome</keyword>
<dbReference type="Proteomes" id="UP001054837">
    <property type="component" value="Unassembled WGS sequence"/>
</dbReference>
<reference evidence="2 3" key="1">
    <citation type="submission" date="2021-06" db="EMBL/GenBank/DDBJ databases">
        <title>Caerostris darwini draft genome.</title>
        <authorList>
            <person name="Kono N."/>
            <person name="Arakawa K."/>
        </authorList>
    </citation>
    <scope>NUCLEOTIDE SEQUENCE [LARGE SCALE GENOMIC DNA]</scope>
</reference>
<protein>
    <submittedName>
        <fullName evidence="2">Dynein heavy chain 12, axonemal</fullName>
    </submittedName>
</protein>
<accession>A0AAV4PQP8</accession>
<proteinExistence type="predicted"/>
<name>A0AAV4PQP8_9ARAC</name>
<comment type="caution">
    <text evidence="2">The sequence shown here is derived from an EMBL/GenBank/DDBJ whole genome shotgun (WGS) entry which is preliminary data.</text>
</comment>
<feature type="compositionally biased region" description="Basic and acidic residues" evidence="1">
    <location>
        <begin position="323"/>
        <end position="332"/>
    </location>
</feature>
<feature type="region of interest" description="Disordered" evidence="1">
    <location>
        <begin position="323"/>
        <end position="354"/>
    </location>
</feature>
<evidence type="ECO:0000313" key="2">
    <source>
        <dbReference type="EMBL" id="GIX99977.1"/>
    </source>
</evidence>